<keyword evidence="1" id="KW-0812">Transmembrane</keyword>
<dbReference type="KEGG" id="glt:GlitD10_2253"/>
<protein>
    <submittedName>
        <fullName evidence="2">Uncharacterized protein</fullName>
    </submittedName>
</protein>
<reference evidence="2 3" key="1">
    <citation type="submission" date="2016-10" db="EMBL/GenBank/DDBJ databases">
        <title>Description of Gloeomargarita lithophora gen. nov., sp. nov., a thylakoid-bearing basal-branching cyanobacterium with intracellular carbonates, and proposal for Gloeomargaritales ord. nov.</title>
        <authorList>
            <person name="Moreira D."/>
            <person name="Tavera R."/>
            <person name="Benzerara K."/>
            <person name="Skouri-Panet F."/>
            <person name="Couradeau E."/>
            <person name="Gerard E."/>
            <person name="Loussert C."/>
            <person name="Novelo E."/>
            <person name="Zivanovic Y."/>
            <person name="Lopez-Garcia P."/>
        </authorList>
    </citation>
    <scope>NUCLEOTIDE SEQUENCE [LARGE SCALE GENOMIC DNA]</scope>
    <source>
        <strain evidence="2 3">D10</strain>
    </source>
</reference>
<keyword evidence="1" id="KW-0472">Membrane</keyword>
<proteinExistence type="predicted"/>
<dbReference type="STRING" id="1188229.GlitD10_2253"/>
<organism evidence="2 3">
    <name type="scientific">Gloeomargarita lithophora Alchichica-D10</name>
    <dbReference type="NCBI Taxonomy" id="1188229"/>
    <lineage>
        <taxon>Bacteria</taxon>
        <taxon>Bacillati</taxon>
        <taxon>Cyanobacteriota</taxon>
        <taxon>Cyanophyceae</taxon>
        <taxon>Gloeomargaritales</taxon>
        <taxon>Gloeomargaritaceae</taxon>
        <taxon>Gloeomargarita</taxon>
    </lineage>
</organism>
<accession>A0A1J0AF69</accession>
<sequence>MDTPVGGDGTHHPVTGANSLDTDGLVGVEPPLTWHISALVRYPLYGLYGVLLAPLPFLARFQGQILGAWLLGLGLMAGFILLYGLLSQRVQANGVGLQVVYPRWVPPWVAQGWSLDWSEIQRIHTRPTGQGGRVHYLVTPAGAGYLIPMRISGFNRLLNTITHHTGLPTQTIKPLAQPWMYAAIGLCVLILLPFDLWLMAATFRG</sequence>
<evidence type="ECO:0000313" key="3">
    <source>
        <dbReference type="Proteomes" id="UP000180235"/>
    </source>
</evidence>
<gene>
    <name evidence="2" type="ORF">GlitD10_2253</name>
</gene>
<dbReference type="EMBL" id="CP017675">
    <property type="protein sequence ID" value="APB34585.1"/>
    <property type="molecule type" value="Genomic_DNA"/>
</dbReference>
<evidence type="ECO:0000313" key="2">
    <source>
        <dbReference type="EMBL" id="APB34585.1"/>
    </source>
</evidence>
<dbReference type="AlphaFoldDB" id="A0A1J0AF69"/>
<dbReference type="Proteomes" id="UP000180235">
    <property type="component" value="Chromosome"/>
</dbReference>
<name>A0A1J0AF69_9CYAN</name>
<evidence type="ECO:0000256" key="1">
    <source>
        <dbReference type="SAM" id="Phobius"/>
    </source>
</evidence>
<keyword evidence="1" id="KW-1133">Transmembrane helix</keyword>
<keyword evidence="3" id="KW-1185">Reference proteome</keyword>
<feature type="transmembrane region" description="Helical" evidence="1">
    <location>
        <begin position="66"/>
        <end position="86"/>
    </location>
</feature>
<feature type="transmembrane region" description="Helical" evidence="1">
    <location>
        <begin position="179"/>
        <end position="200"/>
    </location>
</feature>